<organism evidence="3 4">
    <name type="scientific">Limulus polyphemus</name>
    <name type="common">Atlantic horseshoe crab</name>
    <dbReference type="NCBI Taxonomy" id="6850"/>
    <lineage>
        <taxon>Eukaryota</taxon>
        <taxon>Metazoa</taxon>
        <taxon>Ecdysozoa</taxon>
        <taxon>Arthropoda</taxon>
        <taxon>Chelicerata</taxon>
        <taxon>Merostomata</taxon>
        <taxon>Xiphosura</taxon>
        <taxon>Limulidae</taxon>
        <taxon>Limulus</taxon>
    </lineage>
</organism>
<proteinExistence type="predicted"/>
<feature type="compositionally biased region" description="Basic residues" evidence="1">
    <location>
        <begin position="311"/>
        <end position="324"/>
    </location>
</feature>
<accession>A0ABM1B3X5</accession>
<dbReference type="InterPro" id="IPR039253">
    <property type="entry name" value="APLF"/>
</dbReference>
<dbReference type="PANTHER" id="PTHR21315">
    <property type="entry name" value="APRATAXIN AND PNK-LIKE FACTOR-RELATED"/>
    <property type="match status" value="1"/>
</dbReference>
<feature type="region of interest" description="Disordered" evidence="1">
    <location>
        <begin position="94"/>
        <end position="258"/>
    </location>
</feature>
<gene>
    <name evidence="4" type="primary">LOC106459269</name>
</gene>
<dbReference type="RefSeq" id="XP_013774324.1">
    <property type="nucleotide sequence ID" value="XM_013918870.2"/>
</dbReference>
<evidence type="ECO:0000313" key="3">
    <source>
        <dbReference type="Proteomes" id="UP000694941"/>
    </source>
</evidence>
<feature type="compositionally biased region" description="Acidic residues" evidence="1">
    <location>
        <begin position="288"/>
        <end position="299"/>
    </location>
</feature>
<sequence length="343" mass="39396">MLPKKETILPTSLKAIAQPSSISKSGQQPSLERMIPSQLSPERKPTSTYLENKTIPELIREEKLTTLSSAEKKDVLQVPKRKRTLPAWLVQIATSSARKLETKKPVSKKKERAVPSHHTSPKYEFSESEEDKTPKRAPRKNRQSRQKISLDDFIVSDEEWEETDNRKRKKSVRKGNDSGSDWEVENRKKKWNKEYNSSSDSGGGHKKKKTSRKVINSCASNKDIVPKKAAGNQSLGSQKSPLSPETNEELLTEKQKNRKSCRFGENCYRKNPLHFEEFSHPGDADFVFGDEAEEASSDNEDNKPEYQNNLKQKKKYNYSKKNRPKREAARKGGRKRRAENRKQ</sequence>
<dbReference type="Pfam" id="PF10283">
    <property type="entry name" value="zf-CCHH"/>
    <property type="match status" value="1"/>
</dbReference>
<dbReference type="PANTHER" id="PTHR21315:SF2">
    <property type="entry name" value="APRATAXIN AND PNK-LIKE FACTOR"/>
    <property type="match status" value="1"/>
</dbReference>
<feature type="region of interest" description="Disordered" evidence="1">
    <location>
        <begin position="279"/>
        <end position="343"/>
    </location>
</feature>
<feature type="compositionally biased region" description="Basic residues" evidence="1">
    <location>
        <begin position="331"/>
        <end position="343"/>
    </location>
</feature>
<name>A0ABM1B3X5_LIMPO</name>
<feature type="compositionally biased region" description="Polar residues" evidence="1">
    <location>
        <begin position="231"/>
        <end position="245"/>
    </location>
</feature>
<reference evidence="4" key="1">
    <citation type="submission" date="2025-08" db="UniProtKB">
        <authorList>
            <consortium name="RefSeq"/>
        </authorList>
    </citation>
    <scope>IDENTIFICATION</scope>
    <source>
        <tissue evidence="4">Muscle</tissue>
    </source>
</reference>
<dbReference type="InterPro" id="IPR019406">
    <property type="entry name" value="APLF_PBZ"/>
</dbReference>
<feature type="compositionally biased region" description="Basic residues" evidence="1">
    <location>
        <begin position="135"/>
        <end position="145"/>
    </location>
</feature>
<evidence type="ECO:0000259" key="2">
    <source>
        <dbReference type="Pfam" id="PF10283"/>
    </source>
</evidence>
<evidence type="ECO:0000256" key="1">
    <source>
        <dbReference type="SAM" id="MobiDB-lite"/>
    </source>
</evidence>
<protein>
    <submittedName>
        <fullName evidence="4">Aprataxin and PNK-like factor isoform X1</fullName>
    </submittedName>
</protein>
<keyword evidence="3" id="KW-1185">Reference proteome</keyword>
<dbReference type="GeneID" id="106459269"/>
<feature type="domain" description="PBZ-type" evidence="2">
    <location>
        <begin position="258"/>
        <end position="283"/>
    </location>
</feature>
<evidence type="ECO:0000313" key="4">
    <source>
        <dbReference type="RefSeq" id="XP_013774324.1"/>
    </source>
</evidence>
<feature type="compositionally biased region" description="Polar residues" evidence="1">
    <location>
        <begin position="18"/>
        <end position="30"/>
    </location>
</feature>
<feature type="region of interest" description="Disordered" evidence="1">
    <location>
        <begin position="18"/>
        <end position="53"/>
    </location>
</feature>
<dbReference type="Proteomes" id="UP000694941">
    <property type="component" value="Unplaced"/>
</dbReference>